<dbReference type="PANTHER" id="PTHR23279">
    <property type="entry name" value="DEFECTIVE PROBOSCIS EXTENSION RESPONSE DPR -RELATED"/>
    <property type="match status" value="1"/>
</dbReference>
<accession>A0AAV2HTW4</accession>
<comment type="caution">
    <text evidence="2">The sequence shown here is derived from an EMBL/GenBank/DDBJ whole genome shotgun (WGS) entry which is preliminary data.</text>
</comment>
<evidence type="ECO:0000313" key="2">
    <source>
        <dbReference type="EMBL" id="CAL1537527.1"/>
    </source>
</evidence>
<dbReference type="AlphaFoldDB" id="A0AAV2HTW4"/>
<proteinExistence type="predicted"/>
<sequence>MTDTSTRLPEFLPDGPRPFIPDPSFMPGDDEVIVHQGDMAVLPCAVQNLGTRQVSWNKVGGEHFLTIGTEVWVQDANLEILHYTWPAGVGDWNLVFREVRLQDTGLYQCQIISTEKLTWQVRLTVI</sequence>
<name>A0AAV2HTW4_LYMST</name>
<dbReference type="GO" id="GO:0032589">
    <property type="term" value="C:neuron projection membrane"/>
    <property type="evidence" value="ECO:0007669"/>
    <property type="project" value="TreeGrafter"/>
</dbReference>
<dbReference type="InterPro" id="IPR036179">
    <property type="entry name" value="Ig-like_dom_sf"/>
</dbReference>
<dbReference type="CDD" id="cd00096">
    <property type="entry name" value="Ig"/>
    <property type="match status" value="1"/>
</dbReference>
<organism evidence="2 3">
    <name type="scientific">Lymnaea stagnalis</name>
    <name type="common">Great pond snail</name>
    <name type="synonym">Helix stagnalis</name>
    <dbReference type="NCBI Taxonomy" id="6523"/>
    <lineage>
        <taxon>Eukaryota</taxon>
        <taxon>Metazoa</taxon>
        <taxon>Spiralia</taxon>
        <taxon>Lophotrochozoa</taxon>
        <taxon>Mollusca</taxon>
        <taxon>Gastropoda</taxon>
        <taxon>Heterobranchia</taxon>
        <taxon>Euthyneura</taxon>
        <taxon>Panpulmonata</taxon>
        <taxon>Hygrophila</taxon>
        <taxon>Lymnaeoidea</taxon>
        <taxon>Lymnaeidae</taxon>
        <taxon>Lymnaea</taxon>
    </lineage>
</organism>
<dbReference type="InterPro" id="IPR013783">
    <property type="entry name" value="Ig-like_fold"/>
</dbReference>
<dbReference type="SMART" id="SM00409">
    <property type="entry name" value="IG"/>
    <property type="match status" value="1"/>
</dbReference>
<evidence type="ECO:0000313" key="3">
    <source>
        <dbReference type="Proteomes" id="UP001497497"/>
    </source>
</evidence>
<dbReference type="PROSITE" id="PS50835">
    <property type="entry name" value="IG_LIKE"/>
    <property type="match status" value="1"/>
</dbReference>
<dbReference type="InterPro" id="IPR013106">
    <property type="entry name" value="Ig_V-set"/>
</dbReference>
<keyword evidence="3" id="KW-1185">Reference proteome</keyword>
<dbReference type="EMBL" id="CAXITT010000266">
    <property type="protein sequence ID" value="CAL1537527.1"/>
    <property type="molecule type" value="Genomic_DNA"/>
</dbReference>
<dbReference type="Pfam" id="PF07686">
    <property type="entry name" value="V-set"/>
    <property type="match status" value="1"/>
</dbReference>
<protein>
    <recommendedName>
        <fullName evidence="1">Ig-like domain-containing protein</fullName>
    </recommendedName>
</protein>
<dbReference type="SUPFAM" id="SSF48726">
    <property type="entry name" value="Immunoglobulin"/>
    <property type="match status" value="1"/>
</dbReference>
<dbReference type="InterPro" id="IPR003599">
    <property type="entry name" value="Ig_sub"/>
</dbReference>
<evidence type="ECO:0000259" key="1">
    <source>
        <dbReference type="PROSITE" id="PS50835"/>
    </source>
</evidence>
<reference evidence="2 3" key="1">
    <citation type="submission" date="2024-04" db="EMBL/GenBank/DDBJ databases">
        <authorList>
            <consortium name="Genoscope - CEA"/>
            <person name="William W."/>
        </authorList>
    </citation>
    <scope>NUCLEOTIDE SEQUENCE [LARGE SCALE GENOMIC DNA]</scope>
</reference>
<feature type="domain" description="Ig-like" evidence="1">
    <location>
        <begin position="21"/>
        <end position="124"/>
    </location>
</feature>
<feature type="non-terminal residue" evidence="2">
    <location>
        <position position="126"/>
    </location>
</feature>
<dbReference type="InterPro" id="IPR007110">
    <property type="entry name" value="Ig-like_dom"/>
</dbReference>
<dbReference type="InterPro" id="IPR037448">
    <property type="entry name" value="Zig-8"/>
</dbReference>
<dbReference type="Proteomes" id="UP001497497">
    <property type="component" value="Unassembled WGS sequence"/>
</dbReference>
<dbReference type="GO" id="GO:0050808">
    <property type="term" value="P:synapse organization"/>
    <property type="evidence" value="ECO:0007669"/>
    <property type="project" value="TreeGrafter"/>
</dbReference>
<dbReference type="Gene3D" id="2.60.40.10">
    <property type="entry name" value="Immunoglobulins"/>
    <property type="match status" value="1"/>
</dbReference>
<gene>
    <name evidence="2" type="ORF">GSLYS_00011440001</name>
</gene>
<dbReference type="PANTHER" id="PTHR23279:SF36">
    <property type="entry name" value="DEFECTIVE PROBOSCIS EXTENSION RESPONSE 9, ISOFORM A"/>
    <property type="match status" value="1"/>
</dbReference>